<sequence length="177" mass="19632">MKKLGTVLLLSCLIAGCTTTVKKSTSPKIIETIQPQNNIPSFFHLSILKDVNWEESPSFEHDKISVKGIEDKVAIADTTWIANQPNKYMWFFLGPNIPSGKLTVIALKQGSTKPVPVFFQDEITGNVWTTPQEITKDITSFPSSMLLPSSGLWLLNAYIGERLYGQIVIHVEEGGKP</sequence>
<organism evidence="1 2">
    <name type="scientific">Bacillus rhizoplanae</name>
    <dbReference type="NCBI Taxonomy" id="2880966"/>
    <lineage>
        <taxon>Bacteria</taxon>
        <taxon>Bacillati</taxon>
        <taxon>Bacillota</taxon>
        <taxon>Bacilli</taxon>
        <taxon>Bacillales</taxon>
        <taxon>Bacillaceae</taxon>
        <taxon>Bacillus</taxon>
    </lineage>
</organism>
<accession>A0ABN7ZVL0</accession>
<dbReference type="EMBL" id="CAKJTI010000009">
    <property type="protein sequence ID" value="CAG9613003.1"/>
    <property type="molecule type" value="Genomic_DNA"/>
</dbReference>
<evidence type="ECO:0000313" key="1">
    <source>
        <dbReference type="EMBL" id="CAG9613003.1"/>
    </source>
</evidence>
<name>A0ABN7ZVL0_9BACI</name>
<evidence type="ECO:0000313" key="2">
    <source>
        <dbReference type="Proteomes" id="UP000789423"/>
    </source>
</evidence>
<keyword evidence="2" id="KW-1185">Reference proteome</keyword>
<reference evidence="1 2" key="1">
    <citation type="submission" date="2021-10" db="EMBL/GenBank/DDBJ databases">
        <authorList>
            <person name="Criscuolo A."/>
        </authorList>
    </citation>
    <scope>NUCLEOTIDE SEQUENCE [LARGE SCALE GENOMIC DNA]</scope>
    <source>
        <strain evidence="2">CIP 111899</strain>
    </source>
</reference>
<dbReference type="Proteomes" id="UP000789423">
    <property type="component" value="Unassembled WGS sequence"/>
</dbReference>
<protein>
    <recommendedName>
        <fullName evidence="3">DUF4871 domain-containing protein</fullName>
    </recommendedName>
</protein>
<proteinExistence type="predicted"/>
<dbReference type="Gene3D" id="2.60.40.3830">
    <property type="match status" value="1"/>
</dbReference>
<dbReference type="RefSeq" id="WP_230575108.1">
    <property type="nucleotide sequence ID" value="NZ_CAKJTI010000009.1"/>
</dbReference>
<dbReference type="PROSITE" id="PS51257">
    <property type="entry name" value="PROKAR_LIPOPROTEIN"/>
    <property type="match status" value="1"/>
</dbReference>
<gene>
    <name evidence="1" type="ORF">BACCIP111899_02198</name>
</gene>
<evidence type="ECO:0008006" key="3">
    <source>
        <dbReference type="Google" id="ProtNLM"/>
    </source>
</evidence>
<comment type="caution">
    <text evidence="1">The sequence shown here is derived from an EMBL/GenBank/DDBJ whole genome shotgun (WGS) entry which is preliminary data.</text>
</comment>
<dbReference type="InterPro" id="IPR032366">
    <property type="entry name" value="DUF4871"/>
</dbReference>
<dbReference type="Pfam" id="PF16167">
    <property type="entry name" value="DUF4871"/>
    <property type="match status" value="1"/>
</dbReference>